<feature type="transmembrane region" description="Helical" evidence="1">
    <location>
        <begin position="21"/>
        <end position="42"/>
    </location>
</feature>
<feature type="transmembrane region" description="Helical" evidence="1">
    <location>
        <begin position="54"/>
        <end position="74"/>
    </location>
</feature>
<dbReference type="InterPro" id="IPR023829">
    <property type="entry name" value="PGA_PgaD"/>
</dbReference>
<name>A0A7H8UGE7_ENTCL</name>
<dbReference type="AlphaFoldDB" id="A0A7H8UGE7"/>
<proteinExistence type="predicted"/>
<evidence type="ECO:0000256" key="1">
    <source>
        <dbReference type="SAM" id="Phobius"/>
    </source>
</evidence>
<keyword evidence="1" id="KW-0472">Membrane</keyword>
<keyword evidence="1" id="KW-1133">Transmembrane helix</keyword>
<evidence type="ECO:0000313" key="3">
    <source>
        <dbReference type="Proteomes" id="UP000509421"/>
    </source>
</evidence>
<dbReference type="RefSeq" id="WP_176610169.1">
    <property type="nucleotide sequence ID" value="NZ_CP056117.1"/>
</dbReference>
<accession>A0A7H8UGE7</accession>
<dbReference type="NCBIfam" id="TIGR03940">
    <property type="entry name" value="PGA_PgaD"/>
    <property type="match status" value="1"/>
</dbReference>
<dbReference type="EMBL" id="CP056117">
    <property type="protein sequence ID" value="QKZ98928.1"/>
    <property type="molecule type" value="Genomic_DNA"/>
</dbReference>
<dbReference type="Proteomes" id="UP000509421">
    <property type="component" value="Chromosome"/>
</dbReference>
<sequence length="132" mass="15158">MKNWIMYSRRNGLRKGVELAVTCLLWAVFTYFATGFISFFLKGFTQGDDAYSRLFLYFILAILNALVLVLWALYNRYKHHNVAVQPARVASEAELATSFSLAQPVYQQFQANKKLYVDFDSHGDVVNVTSEQ</sequence>
<gene>
    <name evidence="2" type="primary">pgaD</name>
    <name evidence="2" type="ORF">HWQ14_15235</name>
</gene>
<keyword evidence="1" id="KW-0812">Transmembrane</keyword>
<reference evidence="2 3" key="1">
    <citation type="submission" date="2020-06" db="EMBL/GenBank/DDBJ databases">
        <title>Long-read sequencing of DSM26481-BlokeschLab.</title>
        <authorList>
            <person name="Blokesch M."/>
        </authorList>
    </citation>
    <scope>NUCLEOTIDE SEQUENCE [LARGE SCALE GENOMIC DNA]</scope>
    <source>
        <strain evidence="2 3">DSM 26481</strain>
    </source>
</reference>
<dbReference type="Pfam" id="PF13994">
    <property type="entry name" value="PgaD"/>
    <property type="match status" value="1"/>
</dbReference>
<dbReference type="GO" id="GO:0043709">
    <property type="term" value="P:cell adhesion involved in single-species biofilm formation"/>
    <property type="evidence" value="ECO:0007669"/>
    <property type="project" value="InterPro"/>
</dbReference>
<protein>
    <submittedName>
        <fullName evidence="2">Poly-beta-1,6-N-acetyl-D-glucosamine biosynthesis protein PgaD</fullName>
    </submittedName>
</protein>
<evidence type="ECO:0000313" key="2">
    <source>
        <dbReference type="EMBL" id="QKZ98928.1"/>
    </source>
</evidence>
<organism evidence="2 3">
    <name type="scientific">Enterobacter cloacae</name>
    <dbReference type="NCBI Taxonomy" id="550"/>
    <lineage>
        <taxon>Bacteria</taxon>
        <taxon>Pseudomonadati</taxon>
        <taxon>Pseudomonadota</taxon>
        <taxon>Gammaproteobacteria</taxon>
        <taxon>Enterobacterales</taxon>
        <taxon>Enterobacteriaceae</taxon>
        <taxon>Enterobacter</taxon>
        <taxon>Enterobacter cloacae complex</taxon>
    </lineage>
</organism>